<dbReference type="PANTHER" id="PTHR45947:SF3">
    <property type="entry name" value="SULFOQUINOVOSYL TRANSFERASE SQD2"/>
    <property type="match status" value="1"/>
</dbReference>
<keyword evidence="2" id="KW-0808">Transferase</keyword>
<gene>
    <name evidence="2" type="ORF">EL17_00355</name>
</gene>
<dbReference type="EMBL" id="JMIH01000010">
    <property type="protein sequence ID" value="KEO75579.1"/>
    <property type="molecule type" value="Genomic_DNA"/>
</dbReference>
<protein>
    <submittedName>
        <fullName evidence="2">Glycosyl transferase family 1</fullName>
    </submittedName>
</protein>
<dbReference type="OrthoDB" id="9790710at2"/>
<keyword evidence="3" id="KW-1185">Reference proteome</keyword>
<proteinExistence type="predicted"/>
<accession>A0A074L327</accession>
<evidence type="ECO:0000259" key="1">
    <source>
        <dbReference type="Pfam" id="PF00534"/>
    </source>
</evidence>
<dbReference type="GO" id="GO:0016757">
    <property type="term" value="F:glycosyltransferase activity"/>
    <property type="evidence" value="ECO:0007669"/>
    <property type="project" value="InterPro"/>
</dbReference>
<dbReference type="AlphaFoldDB" id="A0A074L327"/>
<reference evidence="2 3" key="1">
    <citation type="submission" date="2014-04" db="EMBL/GenBank/DDBJ databases">
        <title>Characterization and application of a salt tolerant electro-active bacterium.</title>
        <authorList>
            <person name="Yang L."/>
            <person name="Wei S."/>
            <person name="Tay Q.X.M."/>
        </authorList>
    </citation>
    <scope>NUCLEOTIDE SEQUENCE [LARGE SCALE GENOMIC DNA]</scope>
    <source>
        <strain evidence="2 3">LY1</strain>
    </source>
</reference>
<dbReference type="SUPFAM" id="SSF53756">
    <property type="entry name" value="UDP-Glycosyltransferase/glycogen phosphorylase"/>
    <property type="match status" value="1"/>
</dbReference>
<dbReference type="PANTHER" id="PTHR45947">
    <property type="entry name" value="SULFOQUINOVOSYL TRANSFERASE SQD2"/>
    <property type="match status" value="1"/>
</dbReference>
<sequence>MRILRVISSMDPIKGGPCQGIRNAIPELKKIGVSNEVLCLDDPKSYFLKNDKFTIHAFKPVWSPWSYNPYLIPWLMQHLYLYDVVIIHGLWQFHSYAVHKAIIQLKKTGADNIPKIYIMPHGMLDPYSLKSNGKVIKALRKWVYWNIIEAFSVNDADGVLFTCQEELMLARITYKSYHPKIEINVGYGIEEPPSEHYALTDAFFTKCPGLKGEPYLLFLSRIHEKKGVDILIKAYQQLALNRKLPKLVLAGPGINTHYGHKIRELIKSNPRTASDIYIPGMLVDEEKWGAFYGCEAFILPSHQENFGIAVVEALACGKPVLISDQVNIWREIKHFGGGIVAPDSLTGVISLLNTWTGLGEAEKSKMKKKARMSYLKRFSISKYAVNLKQTLFV</sequence>
<dbReference type="Pfam" id="PF00534">
    <property type="entry name" value="Glycos_transf_1"/>
    <property type="match status" value="1"/>
</dbReference>
<evidence type="ECO:0000313" key="3">
    <source>
        <dbReference type="Proteomes" id="UP000027821"/>
    </source>
</evidence>
<organism evidence="2 3">
    <name type="scientific">Anditalea andensis</name>
    <dbReference type="NCBI Taxonomy" id="1048983"/>
    <lineage>
        <taxon>Bacteria</taxon>
        <taxon>Pseudomonadati</taxon>
        <taxon>Bacteroidota</taxon>
        <taxon>Cytophagia</taxon>
        <taxon>Cytophagales</taxon>
        <taxon>Cytophagaceae</taxon>
        <taxon>Anditalea</taxon>
    </lineage>
</organism>
<evidence type="ECO:0000313" key="2">
    <source>
        <dbReference type="EMBL" id="KEO75579.1"/>
    </source>
</evidence>
<comment type="caution">
    <text evidence="2">The sequence shown here is derived from an EMBL/GenBank/DDBJ whole genome shotgun (WGS) entry which is preliminary data.</text>
</comment>
<name>A0A074L327_9BACT</name>
<dbReference type="Proteomes" id="UP000027821">
    <property type="component" value="Unassembled WGS sequence"/>
</dbReference>
<dbReference type="InterPro" id="IPR001296">
    <property type="entry name" value="Glyco_trans_1"/>
</dbReference>
<dbReference type="eggNOG" id="COG0438">
    <property type="taxonomic scope" value="Bacteria"/>
</dbReference>
<dbReference type="STRING" id="1048983.EL17_00355"/>
<feature type="domain" description="Glycosyl transferase family 1" evidence="1">
    <location>
        <begin position="211"/>
        <end position="342"/>
    </location>
</feature>
<dbReference type="Gene3D" id="3.40.50.2000">
    <property type="entry name" value="Glycogen Phosphorylase B"/>
    <property type="match status" value="2"/>
</dbReference>
<dbReference type="InterPro" id="IPR050194">
    <property type="entry name" value="Glycosyltransferase_grp1"/>
</dbReference>